<protein>
    <submittedName>
        <fullName evidence="5">Histone superfamily protein</fullName>
    </submittedName>
</protein>
<dbReference type="AlphaFoldDB" id="A0A4Y1RIT0"/>
<keyword evidence="4" id="KW-0234">DNA repair</keyword>
<dbReference type="GO" id="GO:0000712">
    <property type="term" value="P:resolution of meiotic recombination intermediates"/>
    <property type="evidence" value="ECO:0007669"/>
    <property type="project" value="TreeGrafter"/>
</dbReference>
<comment type="similarity">
    <text evidence="1">Belongs to the TAF9 family. CENP-S/MHF1 subfamily.</text>
</comment>
<dbReference type="GO" id="GO:0031297">
    <property type="term" value="P:replication fork processing"/>
    <property type="evidence" value="ECO:0007669"/>
    <property type="project" value="TreeGrafter"/>
</dbReference>
<name>A0A4Y1RIT0_PRUDU</name>
<organism evidence="5">
    <name type="scientific">Prunus dulcis</name>
    <name type="common">Almond</name>
    <name type="synonym">Amygdalus dulcis</name>
    <dbReference type="NCBI Taxonomy" id="3755"/>
    <lineage>
        <taxon>Eukaryota</taxon>
        <taxon>Viridiplantae</taxon>
        <taxon>Streptophyta</taxon>
        <taxon>Embryophyta</taxon>
        <taxon>Tracheophyta</taxon>
        <taxon>Spermatophyta</taxon>
        <taxon>Magnoliopsida</taxon>
        <taxon>eudicotyledons</taxon>
        <taxon>Gunneridae</taxon>
        <taxon>Pentapetalae</taxon>
        <taxon>rosids</taxon>
        <taxon>fabids</taxon>
        <taxon>Rosales</taxon>
        <taxon>Rosaceae</taxon>
        <taxon>Amygdaloideae</taxon>
        <taxon>Amygdaleae</taxon>
        <taxon>Prunus</taxon>
    </lineage>
</organism>
<dbReference type="GO" id="GO:0071821">
    <property type="term" value="C:FANCM-MHF complex"/>
    <property type="evidence" value="ECO:0007669"/>
    <property type="project" value="InterPro"/>
</dbReference>
<dbReference type="InterPro" id="IPR009072">
    <property type="entry name" value="Histone-fold"/>
</dbReference>
<accession>A0A4Y1RIT0</accession>
<dbReference type="CDD" id="cd22919">
    <property type="entry name" value="HFD_CENP-S"/>
    <property type="match status" value="1"/>
</dbReference>
<dbReference type="Pfam" id="PF15630">
    <property type="entry name" value="CENP-S"/>
    <property type="match status" value="1"/>
</dbReference>
<proteinExistence type="inferred from homology"/>
<dbReference type="GO" id="GO:0006281">
    <property type="term" value="P:DNA repair"/>
    <property type="evidence" value="ECO:0007669"/>
    <property type="project" value="UniProtKB-KW"/>
</dbReference>
<dbReference type="EMBL" id="AP019301">
    <property type="protein sequence ID" value="BBH03603.1"/>
    <property type="molecule type" value="Genomic_DNA"/>
</dbReference>
<reference evidence="5" key="1">
    <citation type="journal article" date="2019" name="Science">
        <title>Mutation of a bHLH transcription factor allowed almond domestication.</title>
        <authorList>
            <person name="Sanchez-Perez R."/>
            <person name="Pavan S."/>
            <person name="Mazzeo R."/>
            <person name="Moldovan C."/>
            <person name="Aiese Cigliano R."/>
            <person name="Del Cueto J."/>
            <person name="Ricciardi F."/>
            <person name="Lotti C."/>
            <person name="Ricciardi L."/>
            <person name="Dicenta F."/>
            <person name="Lopez-Marques R.L."/>
            <person name="Lindberg Moller B."/>
        </authorList>
    </citation>
    <scope>NUCLEOTIDE SEQUENCE</scope>
</reference>
<gene>
    <name evidence="5" type="ORF">Prudu_014523</name>
</gene>
<dbReference type="GO" id="GO:0046982">
    <property type="term" value="F:protein heterodimerization activity"/>
    <property type="evidence" value="ECO:0007669"/>
    <property type="project" value="InterPro"/>
</dbReference>
<keyword evidence="2" id="KW-0227">DNA damage</keyword>
<evidence type="ECO:0000256" key="2">
    <source>
        <dbReference type="ARBA" id="ARBA00022763"/>
    </source>
</evidence>
<evidence type="ECO:0000256" key="4">
    <source>
        <dbReference type="ARBA" id="ARBA00023204"/>
    </source>
</evidence>
<dbReference type="GO" id="GO:0003682">
    <property type="term" value="F:chromatin binding"/>
    <property type="evidence" value="ECO:0007669"/>
    <property type="project" value="TreeGrafter"/>
</dbReference>
<dbReference type="PANTHER" id="PTHR22980:SF0">
    <property type="entry name" value="CENTROMERE PROTEIN S"/>
    <property type="match status" value="1"/>
</dbReference>
<evidence type="ECO:0000256" key="3">
    <source>
        <dbReference type="ARBA" id="ARBA00023125"/>
    </source>
</evidence>
<keyword evidence="3" id="KW-0238">DNA-binding</keyword>
<sequence>MQQKKMGREEEDSVSELLRDRFRVSTISIAEAEAKRNDMEISGPVMTCIADLAFKFTVKVYSRVIQYPEKAELKLMEALQFCKTEQLAKDLELFAQHAGRKTANMEDVILSAHRNEHLAALLRSFSNDLKAREPQSERKRKKSSKKEDQATTSVISLLFNFLVTEMIGKYQNGKHYYGEAFAHTCPKFGERDITILLFPTNNATTRVITLSLGMSLLDGDSCYAAMPLPTKFFSQIWLLAGHAKQNSGYFSTGPTEKHLIHRPHTKRDRRYFQSQKDVSFLVRESAMKKSAVEFQSFFKG</sequence>
<evidence type="ECO:0000313" key="5">
    <source>
        <dbReference type="EMBL" id="BBH03603.1"/>
    </source>
</evidence>
<dbReference type="SUPFAM" id="SSF47113">
    <property type="entry name" value="Histone-fold"/>
    <property type="match status" value="1"/>
</dbReference>
<evidence type="ECO:0000256" key="1">
    <source>
        <dbReference type="ARBA" id="ARBA00006612"/>
    </source>
</evidence>
<dbReference type="Gene3D" id="1.10.20.10">
    <property type="entry name" value="Histone, subunit A"/>
    <property type="match status" value="1"/>
</dbReference>
<dbReference type="PANTHER" id="PTHR22980">
    <property type="entry name" value="CORTISTATIN"/>
    <property type="match status" value="1"/>
</dbReference>
<dbReference type="InterPro" id="IPR029003">
    <property type="entry name" value="CENP-S/Mhf1"/>
</dbReference>
<dbReference type="GO" id="GO:0003677">
    <property type="term" value="F:DNA binding"/>
    <property type="evidence" value="ECO:0007669"/>
    <property type="project" value="UniProtKB-KW"/>
</dbReference>